<dbReference type="PROSITE" id="PS00122">
    <property type="entry name" value="CARBOXYLESTERASE_B_1"/>
    <property type="match status" value="1"/>
</dbReference>
<dbReference type="EC" id="3.1.1.-" evidence="3"/>
<evidence type="ECO:0000313" key="6">
    <source>
        <dbReference type="Proteomes" id="UP001597368"/>
    </source>
</evidence>
<feature type="domain" description="Carboxylesterase type B" evidence="4">
    <location>
        <begin position="2"/>
        <end position="433"/>
    </location>
</feature>
<dbReference type="InterPro" id="IPR029058">
    <property type="entry name" value="AB_hydrolase_fold"/>
</dbReference>
<evidence type="ECO:0000256" key="3">
    <source>
        <dbReference type="RuleBase" id="RU361235"/>
    </source>
</evidence>
<dbReference type="Proteomes" id="UP001597368">
    <property type="component" value="Unassembled WGS sequence"/>
</dbReference>
<dbReference type="RefSeq" id="WP_379577795.1">
    <property type="nucleotide sequence ID" value="NZ_JBHUFV010000054.1"/>
</dbReference>
<evidence type="ECO:0000256" key="1">
    <source>
        <dbReference type="ARBA" id="ARBA00005964"/>
    </source>
</evidence>
<comment type="caution">
    <text evidence="5">The sequence shown here is derived from an EMBL/GenBank/DDBJ whole genome shotgun (WGS) entry which is preliminary data.</text>
</comment>
<gene>
    <name evidence="5" type="ORF">ACFSKW_36600</name>
</gene>
<dbReference type="Pfam" id="PF00135">
    <property type="entry name" value="COesterase"/>
    <property type="match status" value="1"/>
</dbReference>
<dbReference type="InterPro" id="IPR002018">
    <property type="entry name" value="CarbesteraseB"/>
</dbReference>
<dbReference type="InterPro" id="IPR019826">
    <property type="entry name" value="Carboxylesterase_B_AS"/>
</dbReference>
<name>A0ABW4T9D4_9ACTN</name>
<comment type="similarity">
    <text evidence="1 3">Belongs to the type-B carboxylesterase/lipase family.</text>
</comment>
<dbReference type="PANTHER" id="PTHR11559">
    <property type="entry name" value="CARBOXYLESTERASE"/>
    <property type="match status" value="1"/>
</dbReference>
<sequence>MIVDTRYGKLRGRIEGDVAVFRGVPYAAPPFGDLRFRAPQRPEPWEGVRDALEDGPTAPKRPYPPPLDAILPEVRIEGEDCLNLNVWTPDLSGRRPVMVWVHGGSNRNGSNSVPVYDGGAFARSGVVLVSINYRLGVEGFCSFPDAPENRGLLDQVAALEWVRDNIAAFGGDPGNVTLFGESAGAIDIAALLAAPSVAGLFSRAILQSGPPAAGTREEARKTTAMIAKRLGVPATAAAFAAVDLERLLDAQVEVARKSSLMGGPGFGPVLDGELLTGLDLDPDKPVIFGQTSEEYRLWFVPTGLAARLKPYMVRLALLKLRVRGGVLKGYRALHPRLSPGEAFGLLLTDHLLRVPLRKLAETRPEGRTWLYEFAWRSPAHELGAAHAMELPFVFATTDTPEAQLMTGRETPSSLTDAMHGAWVRFAETGDPGWPSWSEPARPTMVFDEDSRVVGDHAADVHALWRR</sequence>
<dbReference type="SUPFAM" id="SSF53474">
    <property type="entry name" value="alpha/beta-Hydrolases"/>
    <property type="match status" value="1"/>
</dbReference>
<dbReference type="EMBL" id="JBHUFV010000054">
    <property type="protein sequence ID" value="MFD1937004.1"/>
    <property type="molecule type" value="Genomic_DNA"/>
</dbReference>
<keyword evidence="6" id="KW-1185">Reference proteome</keyword>
<evidence type="ECO:0000259" key="4">
    <source>
        <dbReference type="Pfam" id="PF00135"/>
    </source>
</evidence>
<protein>
    <recommendedName>
        <fullName evidence="3">Carboxylic ester hydrolase</fullName>
        <ecNumber evidence="3">3.1.1.-</ecNumber>
    </recommendedName>
</protein>
<accession>A0ABW4T9D4</accession>
<dbReference type="Gene3D" id="3.40.50.1820">
    <property type="entry name" value="alpha/beta hydrolase"/>
    <property type="match status" value="1"/>
</dbReference>
<organism evidence="5 6">
    <name type="scientific">Nonomuraea mangrovi</name>
    <dbReference type="NCBI Taxonomy" id="2316207"/>
    <lineage>
        <taxon>Bacteria</taxon>
        <taxon>Bacillati</taxon>
        <taxon>Actinomycetota</taxon>
        <taxon>Actinomycetes</taxon>
        <taxon>Streptosporangiales</taxon>
        <taxon>Streptosporangiaceae</taxon>
        <taxon>Nonomuraea</taxon>
    </lineage>
</organism>
<keyword evidence="2 3" id="KW-0378">Hydrolase</keyword>
<dbReference type="InterPro" id="IPR050309">
    <property type="entry name" value="Type-B_Carboxylest/Lipase"/>
</dbReference>
<reference evidence="6" key="1">
    <citation type="journal article" date="2019" name="Int. J. Syst. Evol. Microbiol.">
        <title>The Global Catalogue of Microorganisms (GCM) 10K type strain sequencing project: providing services to taxonomists for standard genome sequencing and annotation.</title>
        <authorList>
            <consortium name="The Broad Institute Genomics Platform"/>
            <consortium name="The Broad Institute Genome Sequencing Center for Infectious Disease"/>
            <person name="Wu L."/>
            <person name="Ma J."/>
        </authorList>
    </citation>
    <scope>NUCLEOTIDE SEQUENCE [LARGE SCALE GENOMIC DNA]</scope>
    <source>
        <strain evidence="6">ICMP 6774ER</strain>
    </source>
</reference>
<evidence type="ECO:0000256" key="2">
    <source>
        <dbReference type="ARBA" id="ARBA00022801"/>
    </source>
</evidence>
<evidence type="ECO:0000313" key="5">
    <source>
        <dbReference type="EMBL" id="MFD1937004.1"/>
    </source>
</evidence>
<proteinExistence type="inferred from homology"/>